<gene>
    <name evidence="1" type="ORF">PGRI_027180</name>
</gene>
<dbReference type="OMA" id="FCINCEK"/>
<accession>A0A135LIT1</accession>
<dbReference type="OrthoDB" id="5422613at2759"/>
<name>A0A135LIT1_PENPA</name>
<evidence type="ECO:0000313" key="2">
    <source>
        <dbReference type="Proteomes" id="UP000070168"/>
    </source>
</evidence>
<evidence type="ECO:0008006" key="3">
    <source>
        <dbReference type="Google" id="ProtNLM"/>
    </source>
</evidence>
<comment type="caution">
    <text evidence="1">The sequence shown here is derived from an EMBL/GenBank/DDBJ whole genome shotgun (WGS) entry which is preliminary data.</text>
</comment>
<dbReference type="GeneID" id="63705731"/>
<dbReference type="STRING" id="5078.A0A135LIT1"/>
<dbReference type="PANTHER" id="PTHR38167:SF1">
    <property type="entry name" value="C2H2-TYPE DOMAIN-CONTAINING PROTEIN"/>
    <property type="match status" value="1"/>
</dbReference>
<keyword evidence="2" id="KW-1185">Reference proteome</keyword>
<dbReference type="Proteomes" id="UP000070168">
    <property type="component" value="Unassembled WGS sequence"/>
</dbReference>
<proteinExistence type="predicted"/>
<reference evidence="1 2" key="1">
    <citation type="journal article" date="2016" name="BMC Genomics">
        <title>Genome sequencing and secondary metabolism of the postharvest pathogen Penicillium griseofulvum.</title>
        <authorList>
            <person name="Banani H."/>
            <person name="Marcet-Houben M."/>
            <person name="Ballester A.R."/>
            <person name="Abbruscato P."/>
            <person name="Gonzalez-Candelas L."/>
            <person name="Gabaldon T."/>
            <person name="Spadaro D."/>
        </authorList>
    </citation>
    <scope>NUCLEOTIDE SEQUENCE [LARGE SCALE GENOMIC DNA]</scope>
    <source>
        <strain evidence="1 2">PG3</strain>
    </source>
</reference>
<dbReference type="PANTHER" id="PTHR38167">
    <property type="entry name" value="C2H2-TYPE DOMAIN-CONTAINING PROTEIN"/>
    <property type="match status" value="1"/>
</dbReference>
<dbReference type="AlphaFoldDB" id="A0A135LIT1"/>
<protein>
    <recommendedName>
        <fullName evidence="3">C2H2-type domain-containing protein</fullName>
    </recommendedName>
</protein>
<dbReference type="RefSeq" id="XP_040647384.1">
    <property type="nucleotide sequence ID" value="XM_040790431.1"/>
</dbReference>
<organism evidence="1 2">
    <name type="scientific">Penicillium patulum</name>
    <name type="common">Penicillium griseofulvum</name>
    <dbReference type="NCBI Taxonomy" id="5078"/>
    <lineage>
        <taxon>Eukaryota</taxon>
        <taxon>Fungi</taxon>
        <taxon>Dikarya</taxon>
        <taxon>Ascomycota</taxon>
        <taxon>Pezizomycotina</taxon>
        <taxon>Eurotiomycetes</taxon>
        <taxon>Eurotiomycetidae</taxon>
        <taxon>Eurotiales</taxon>
        <taxon>Aspergillaceae</taxon>
        <taxon>Penicillium</taxon>
    </lineage>
</organism>
<dbReference type="EMBL" id="LHQR01000065">
    <property type="protein sequence ID" value="KXG48848.1"/>
    <property type="molecule type" value="Genomic_DNA"/>
</dbReference>
<evidence type="ECO:0000313" key="1">
    <source>
        <dbReference type="EMBL" id="KXG48848.1"/>
    </source>
</evidence>
<sequence length="161" mass="18512">MTVTEEVPEATALDCAINDASDQTVRAVLKTICAKNDEARKEAESQLLVIATDTKENSDNSKRLVSRYTFCINCEKEFDVTTNTEKACRYHPKENEPTGEELYVDNWEFEVDNDEMREDFPHCFTFKCCGETLKDNPHGCETDFHREQYPDGKPSKRSRVL</sequence>